<evidence type="ECO:0000313" key="2">
    <source>
        <dbReference type="EMBL" id="TCV03436.1"/>
    </source>
</evidence>
<dbReference type="EMBL" id="SMBU01000003">
    <property type="protein sequence ID" value="TCV03436.1"/>
    <property type="molecule type" value="Genomic_DNA"/>
</dbReference>
<dbReference type="Gene3D" id="1.25.40.10">
    <property type="entry name" value="Tetratricopeptide repeat domain"/>
    <property type="match status" value="1"/>
</dbReference>
<organism evidence="2 3">
    <name type="scientific">Roseateles saccharophilus</name>
    <name type="common">Pseudomonas saccharophila</name>
    <dbReference type="NCBI Taxonomy" id="304"/>
    <lineage>
        <taxon>Bacteria</taxon>
        <taxon>Pseudomonadati</taxon>
        <taxon>Pseudomonadota</taxon>
        <taxon>Betaproteobacteria</taxon>
        <taxon>Burkholderiales</taxon>
        <taxon>Sphaerotilaceae</taxon>
        <taxon>Roseateles</taxon>
    </lineage>
</organism>
<dbReference type="AlphaFoldDB" id="A0A4R3VDM3"/>
<comment type="caution">
    <text evidence="2">The sequence shown here is derived from an EMBL/GenBank/DDBJ whole genome shotgun (WGS) entry which is preliminary data.</text>
</comment>
<protein>
    <recommendedName>
        <fullName evidence="4">Tetratricopeptide repeat protein</fullName>
    </recommendedName>
</protein>
<dbReference type="InterPro" id="IPR011990">
    <property type="entry name" value="TPR-like_helical_dom_sf"/>
</dbReference>
<evidence type="ECO:0008006" key="4">
    <source>
        <dbReference type="Google" id="ProtNLM"/>
    </source>
</evidence>
<keyword evidence="3" id="KW-1185">Reference proteome</keyword>
<evidence type="ECO:0000313" key="3">
    <source>
        <dbReference type="Proteomes" id="UP000295110"/>
    </source>
</evidence>
<gene>
    <name evidence="2" type="ORF">EV671_100391</name>
</gene>
<dbReference type="RefSeq" id="WP_243655563.1">
    <property type="nucleotide sequence ID" value="NZ_CBCSGL010000002.1"/>
</dbReference>
<evidence type="ECO:0000256" key="1">
    <source>
        <dbReference type="SAM" id="MobiDB-lite"/>
    </source>
</evidence>
<proteinExistence type="predicted"/>
<accession>A0A4R3VDM3</accession>
<sequence length="219" mass="23139">MSPARPPEEAELPPGGTTRSANGAPTPAAPDFDTAVLGHGLPAEAEAALREAGLAQGDAVRAMSALMRANRLAPAHPAVLIAFYRHYFYGHRPRLARAVARKALVSGALALGLPQLWRDVPDTPLPGARDDAATRFYLWVLKGYAYLSLRLGDEREARAALAKLRALDPEDRVGAAVIEAARQRQQRSLLADDDDAAPALAITGAQAWLALDAALGSAT</sequence>
<dbReference type="Proteomes" id="UP000295110">
    <property type="component" value="Unassembled WGS sequence"/>
</dbReference>
<reference evidence="2 3" key="1">
    <citation type="submission" date="2019-03" db="EMBL/GenBank/DDBJ databases">
        <title>Genomic Encyclopedia of Type Strains, Phase IV (KMG-IV): sequencing the most valuable type-strain genomes for metagenomic binning, comparative biology and taxonomic classification.</title>
        <authorList>
            <person name="Goeker M."/>
        </authorList>
    </citation>
    <scope>NUCLEOTIDE SEQUENCE [LARGE SCALE GENOMIC DNA]</scope>
    <source>
        <strain evidence="2 3">DSM 654</strain>
    </source>
</reference>
<feature type="region of interest" description="Disordered" evidence="1">
    <location>
        <begin position="1"/>
        <end position="31"/>
    </location>
</feature>
<name>A0A4R3VDM3_ROSSA</name>